<dbReference type="EMBL" id="JASGBI010000001">
    <property type="protein sequence ID" value="MDI9237368.1"/>
    <property type="molecule type" value="Genomic_DNA"/>
</dbReference>
<feature type="binding site" evidence="12">
    <location>
        <position position="310"/>
    </location>
    <ligand>
        <name>K(+)</name>
        <dbReference type="ChEBI" id="CHEBI:29103"/>
    </ligand>
</feature>
<comment type="cofactor">
    <cofactor evidence="12">
        <name>Mg(2+)</name>
        <dbReference type="ChEBI" id="CHEBI:18420"/>
    </cofactor>
    <text evidence="12">Requires a divalent cation, most likely magnesium in vivo, as an electrophilic catalyst to aid phosphoryl group transfer. It is the chelate of the metal and the nucleotide that is the actual substrate.</text>
</comment>
<comment type="similarity">
    <text evidence="1">Belongs to the carbohydrate kinase pfkB family.</text>
</comment>
<feature type="binding site" evidence="12">
    <location>
        <position position="263"/>
    </location>
    <ligand>
        <name>K(+)</name>
        <dbReference type="ChEBI" id="CHEBI:29103"/>
    </ligand>
</feature>
<dbReference type="SUPFAM" id="SSF53613">
    <property type="entry name" value="Ribokinase-like"/>
    <property type="match status" value="1"/>
</dbReference>
<keyword evidence="8 12" id="KW-0067">ATP-binding</keyword>
<dbReference type="InterPro" id="IPR029056">
    <property type="entry name" value="Ribokinase-like"/>
</dbReference>
<evidence type="ECO:0000256" key="11">
    <source>
        <dbReference type="ARBA" id="ARBA00023277"/>
    </source>
</evidence>
<proteinExistence type="inferred from homology"/>
<feature type="binding site" evidence="12">
    <location>
        <begin position="268"/>
        <end position="269"/>
    </location>
    <ligand>
        <name>ATP</name>
        <dbReference type="ChEBI" id="CHEBI:30616"/>
    </ligand>
</feature>
<dbReference type="PANTHER" id="PTHR10584">
    <property type="entry name" value="SUGAR KINASE"/>
    <property type="match status" value="1"/>
</dbReference>
<dbReference type="EC" id="2.7.1.15" evidence="2 12"/>
<dbReference type="Pfam" id="PF00294">
    <property type="entry name" value="PfkB"/>
    <property type="match status" value="1"/>
</dbReference>
<dbReference type="PRINTS" id="PR00990">
    <property type="entry name" value="RIBOKINASE"/>
</dbReference>
<feature type="binding site" evidence="12">
    <location>
        <position position="265"/>
    </location>
    <ligand>
        <name>K(+)</name>
        <dbReference type="ChEBI" id="CHEBI:29103"/>
    </ligand>
</feature>
<evidence type="ECO:0000313" key="15">
    <source>
        <dbReference type="Proteomes" id="UP001321580"/>
    </source>
</evidence>
<dbReference type="Proteomes" id="UP001321580">
    <property type="component" value="Unassembled WGS sequence"/>
</dbReference>
<keyword evidence="12" id="KW-0963">Cytoplasm</keyword>
<keyword evidence="11 12" id="KW-0119">Carbohydrate metabolism</keyword>
<comment type="similarity">
    <text evidence="12">Belongs to the carbohydrate kinase PfkB family. Ribokinase subfamily.</text>
</comment>
<dbReference type="InterPro" id="IPR002139">
    <property type="entry name" value="Ribo/fructo_kinase"/>
</dbReference>
<evidence type="ECO:0000256" key="5">
    <source>
        <dbReference type="ARBA" id="ARBA00022723"/>
    </source>
</evidence>
<feature type="binding site" evidence="12">
    <location>
        <position position="139"/>
    </location>
    <ligand>
        <name>substrate</name>
    </ligand>
</feature>
<keyword evidence="10 12" id="KW-0630">Potassium</keyword>
<feature type="binding site" evidence="12">
    <location>
        <position position="269"/>
    </location>
    <ligand>
        <name>substrate</name>
    </ligand>
</feature>
<evidence type="ECO:0000259" key="13">
    <source>
        <dbReference type="Pfam" id="PF00294"/>
    </source>
</evidence>
<feature type="binding site" evidence="12">
    <location>
        <position position="295"/>
    </location>
    <ligand>
        <name>ATP</name>
        <dbReference type="ChEBI" id="CHEBI:30616"/>
    </ligand>
</feature>
<evidence type="ECO:0000256" key="12">
    <source>
        <dbReference type="HAMAP-Rule" id="MF_01987"/>
    </source>
</evidence>
<dbReference type="GO" id="GO:0004747">
    <property type="term" value="F:ribokinase activity"/>
    <property type="evidence" value="ECO:0007669"/>
    <property type="project" value="UniProtKB-EC"/>
</dbReference>
<dbReference type="CDD" id="cd01174">
    <property type="entry name" value="ribokinase"/>
    <property type="match status" value="1"/>
</dbReference>
<keyword evidence="4 12" id="KW-0808">Transferase</keyword>
<keyword evidence="7 12" id="KW-0418">Kinase</keyword>
<keyword evidence="6 12" id="KW-0547">Nucleotide-binding</keyword>
<feature type="binding site" evidence="12">
    <location>
        <position position="304"/>
    </location>
    <ligand>
        <name>K(+)</name>
        <dbReference type="ChEBI" id="CHEBI:29103"/>
    </ligand>
</feature>
<gene>
    <name evidence="12" type="primary">rbsK</name>
    <name evidence="14" type="ORF">QLQ15_00380</name>
</gene>
<sequence length="322" mass="32952">MDGARVVVVGSFNVDHVWTVAALPRPGETLSGHYHTGPGGKGFNQATAAARAGATTTFVCALGDDLGGQLARALATADGIDLRDHASEAPTGTAGIYVDHDGRNSIVIGPGANADLGADFVQTQQAAIAKAHVVLAQLESPLPAVEAAFAAARAAGVRTVLNPAPADALAPASLLGLADVITPNETEFCAQLARHAGERLDAATLVAHDDDTLHALCRRLLPQGTVVITLGAAGCFVSHAPGRLHGDARTHYRVAAAHVQPQDTTGAGDAFNGALSASWARNPTAAFADHLHYANRYAALSTERAGAAASMPHDADVRARFD</sequence>
<dbReference type="InterPro" id="IPR002173">
    <property type="entry name" value="Carboh/pur_kinase_PfkB_CS"/>
</dbReference>
<evidence type="ECO:0000256" key="2">
    <source>
        <dbReference type="ARBA" id="ARBA00012035"/>
    </source>
</evidence>
<evidence type="ECO:0000256" key="4">
    <source>
        <dbReference type="ARBA" id="ARBA00022679"/>
    </source>
</evidence>
<comment type="caution">
    <text evidence="12">Lacks conserved residue(s) required for the propagation of feature annotation.</text>
</comment>
<evidence type="ECO:0000256" key="9">
    <source>
        <dbReference type="ARBA" id="ARBA00022842"/>
    </source>
</evidence>
<dbReference type="PROSITE" id="PS00584">
    <property type="entry name" value="PFKB_KINASES_2"/>
    <property type="match status" value="1"/>
</dbReference>
<feature type="binding site" evidence="12">
    <location>
        <begin position="229"/>
        <end position="234"/>
    </location>
    <ligand>
        <name>ATP</name>
        <dbReference type="ChEBI" id="CHEBI:30616"/>
    </ligand>
</feature>
<feature type="binding site" evidence="12">
    <location>
        <position position="301"/>
    </location>
    <ligand>
        <name>K(+)</name>
        <dbReference type="ChEBI" id="CHEBI:29103"/>
    </ligand>
</feature>
<evidence type="ECO:0000256" key="8">
    <source>
        <dbReference type="ARBA" id="ARBA00022840"/>
    </source>
</evidence>
<keyword evidence="9 12" id="KW-0460">Magnesium</keyword>
<dbReference type="Gene3D" id="3.40.1190.20">
    <property type="match status" value="1"/>
</dbReference>
<organism evidence="14 15">
    <name type="scientific">Lysobacter stagni</name>
    <dbReference type="NCBI Taxonomy" id="3045172"/>
    <lineage>
        <taxon>Bacteria</taxon>
        <taxon>Pseudomonadati</taxon>
        <taxon>Pseudomonadota</taxon>
        <taxon>Gammaproteobacteria</taxon>
        <taxon>Lysobacterales</taxon>
        <taxon>Lysobacteraceae</taxon>
        <taxon>Lysobacter</taxon>
    </lineage>
</organism>
<feature type="active site" description="Proton acceptor" evidence="12">
    <location>
        <position position="269"/>
    </location>
</feature>
<evidence type="ECO:0000256" key="10">
    <source>
        <dbReference type="ARBA" id="ARBA00022958"/>
    </source>
</evidence>
<comment type="activity regulation">
    <text evidence="12">Activated by a monovalent cation that binds near, but not in, the active site. The most likely occupant of the site in vivo is potassium. Ion binding induces a conformational change that may alter substrate affinity.</text>
</comment>
<evidence type="ECO:0000313" key="14">
    <source>
        <dbReference type="EMBL" id="MDI9237368.1"/>
    </source>
</evidence>
<feature type="binding site" evidence="12">
    <location>
        <begin position="13"/>
        <end position="15"/>
    </location>
    <ligand>
        <name>substrate</name>
    </ligand>
</feature>
<evidence type="ECO:0000256" key="3">
    <source>
        <dbReference type="ARBA" id="ARBA00016943"/>
    </source>
</evidence>
<feature type="binding site" evidence="12">
    <location>
        <begin position="40"/>
        <end position="44"/>
    </location>
    <ligand>
        <name>substrate</name>
    </ligand>
</feature>
<comment type="caution">
    <text evidence="14">The sequence shown here is derived from an EMBL/GenBank/DDBJ whole genome shotgun (WGS) entry which is preliminary data.</text>
</comment>
<comment type="subcellular location">
    <subcellularLocation>
        <location evidence="12">Cytoplasm</location>
    </subcellularLocation>
</comment>
<comment type="pathway">
    <text evidence="12">Carbohydrate metabolism; D-ribose degradation; D-ribose 5-phosphate from beta-D-ribopyranose: step 2/2.</text>
</comment>
<reference evidence="14 15" key="1">
    <citation type="submission" date="2023-05" db="EMBL/GenBank/DDBJ databases">
        <title>Lysobacter sp. strain LF1 Genome sequencing and assembly.</title>
        <authorList>
            <person name="Jung Y."/>
        </authorList>
    </citation>
    <scope>NUCLEOTIDE SEQUENCE [LARGE SCALE GENOMIC DNA]</scope>
    <source>
        <strain evidence="14 15">LF1</strain>
    </source>
</reference>
<keyword evidence="15" id="KW-1185">Reference proteome</keyword>
<name>A0ABT6XB47_9GAMM</name>
<protein>
    <recommendedName>
        <fullName evidence="3 12">Ribokinase</fullName>
        <shortName evidence="12">RK</shortName>
        <ecNumber evidence="2 12">2.7.1.15</ecNumber>
    </recommendedName>
</protein>
<accession>A0ABT6XB47</accession>
<feature type="domain" description="Carbohydrate kinase PfkB" evidence="13">
    <location>
        <begin position="5"/>
        <end position="313"/>
    </location>
</feature>
<dbReference type="PANTHER" id="PTHR10584:SF166">
    <property type="entry name" value="RIBOKINASE"/>
    <property type="match status" value="1"/>
</dbReference>
<dbReference type="InterPro" id="IPR011877">
    <property type="entry name" value="Ribokinase"/>
</dbReference>
<dbReference type="InterPro" id="IPR011611">
    <property type="entry name" value="PfkB_dom"/>
</dbReference>
<feature type="binding site" evidence="12">
    <location>
        <position position="184"/>
    </location>
    <ligand>
        <name>ATP</name>
        <dbReference type="ChEBI" id="CHEBI:30616"/>
    </ligand>
</feature>
<evidence type="ECO:0000256" key="6">
    <source>
        <dbReference type="ARBA" id="ARBA00022741"/>
    </source>
</evidence>
<comment type="function">
    <text evidence="12">Catalyzes the phosphorylation of ribose at O-5 in a reaction requiring ATP and magnesium. The resulting D-ribose-5-phosphate can then be used either for sythesis of nucleotides, histidine, and tryptophan, or as a component of the pentose phosphate pathway.</text>
</comment>
<evidence type="ECO:0000256" key="1">
    <source>
        <dbReference type="ARBA" id="ARBA00005380"/>
    </source>
</evidence>
<dbReference type="RefSeq" id="WP_283210894.1">
    <property type="nucleotide sequence ID" value="NZ_JASGBI010000001.1"/>
</dbReference>
<dbReference type="HAMAP" id="MF_01987">
    <property type="entry name" value="Ribokinase"/>
    <property type="match status" value="1"/>
</dbReference>
<keyword evidence="5 12" id="KW-0479">Metal-binding</keyword>
<feature type="binding site" evidence="12">
    <location>
        <position position="306"/>
    </location>
    <ligand>
        <name>K(+)</name>
        <dbReference type="ChEBI" id="CHEBI:29103"/>
    </ligand>
</feature>
<evidence type="ECO:0000256" key="7">
    <source>
        <dbReference type="ARBA" id="ARBA00022777"/>
    </source>
</evidence>
<comment type="subunit">
    <text evidence="12">Homodimer.</text>
</comment>
<comment type="catalytic activity">
    <reaction evidence="12">
        <text>D-ribose + ATP = D-ribose 5-phosphate + ADP + H(+)</text>
        <dbReference type="Rhea" id="RHEA:13697"/>
        <dbReference type="ChEBI" id="CHEBI:15378"/>
        <dbReference type="ChEBI" id="CHEBI:30616"/>
        <dbReference type="ChEBI" id="CHEBI:47013"/>
        <dbReference type="ChEBI" id="CHEBI:78346"/>
        <dbReference type="ChEBI" id="CHEBI:456216"/>
        <dbReference type="EC" id="2.7.1.15"/>
    </reaction>
</comment>